<dbReference type="PROSITE" id="PS51257">
    <property type="entry name" value="PROKAR_LIPOPROTEIN"/>
    <property type="match status" value="1"/>
</dbReference>
<dbReference type="RefSeq" id="WP_132112094.1">
    <property type="nucleotide sequence ID" value="NZ_SMFO01000010.1"/>
</dbReference>
<keyword evidence="3" id="KW-1185">Reference proteome</keyword>
<dbReference type="Pfam" id="PF14064">
    <property type="entry name" value="HmuY"/>
    <property type="match status" value="2"/>
</dbReference>
<dbReference type="EMBL" id="SMFO01000010">
    <property type="protein sequence ID" value="TDE02685.1"/>
    <property type="molecule type" value="Genomic_DNA"/>
</dbReference>
<evidence type="ECO:0000313" key="2">
    <source>
        <dbReference type="EMBL" id="TDE02685.1"/>
    </source>
</evidence>
<feature type="signal peptide" evidence="1">
    <location>
        <begin position="1"/>
        <end position="20"/>
    </location>
</feature>
<keyword evidence="1" id="KW-0732">Signal</keyword>
<comment type="caution">
    <text evidence="2">The sequence shown here is derived from an EMBL/GenBank/DDBJ whole genome shotgun (WGS) entry which is preliminary data.</text>
</comment>
<organism evidence="2 3">
    <name type="scientific">Flavobacterium hiemivividum</name>
    <dbReference type="NCBI Taxonomy" id="2541734"/>
    <lineage>
        <taxon>Bacteria</taxon>
        <taxon>Pseudomonadati</taxon>
        <taxon>Bacteroidota</taxon>
        <taxon>Flavobacteriia</taxon>
        <taxon>Flavobacteriales</taxon>
        <taxon>Flavobacteriaceae</taxon>
        <taxon>Flavobacterium</taxon>
    </lineage>
</organism>
<evidence type="ECO:0000256" key="1">
    <source>
        <dbReference type="SAM" id="SignalP"/>
    </source>
</evidence>
<proteinExistence type="predicted"/>
<dbReference type="CDD" id="cd12105">
    <property type="entry name" value="HmuY"/>
    <property type="match status" value="1"/>
</dbReference>
<evidence type="ECO:0008006" key="4">
    <source>
        <dbReference type="Google" id="ProtNLM"/>
    </source>
</evidence>
<dbReference type="AlphaFoldDB" id="A0A4R5CXN0"/>
<feature type="chain" id="PRO_5020505872" description="HmuY protein" evidence="1">
    <location>
        <begin position="21"/>
        <end position="470"/>
    </location>
</feature>
<protein>
    <recommendedName>
        <fullName evidence="4">HmuY protein</fullName>
    </recommendedName>
</protein>
<dbReference type="Proteomes" id="UP000294597">
    <property type="component" value="Unassembled WGS sequence"/>
</dbReference>
<dbReference type="InterPro" id="IPR025921">
    <property type="entry name" value="HmuY"/>
</dbReference>
<sequence length="470" mass="50630">MKKNLILFLSAITLAFTSCSDDDNSKSATSSVAFSVASANLTDATTPVQILFSEPTSKAGTVTLSYTTTAVTYGTDFTTNPAAEANTLVIPFDANASSVSFTFTKLAEAVEGEVKNVVFKITAVSIDTSITGNTTTQLNFNETASSGQALAPETGGANQENQVFVDLSSGMMTTVPRVSWDLGFYAGSEFRVALNSSVKMSVKELETTNIDEVQIEDTSMFIMTGSGSVDQIDAPEGLITGTAIKAISDNNDNNKVYLLNLGSNPSRTAPAVGSEGSGSGTHRGWKKVRILKSGNDYKIQYADLASTTHQEVTITKDAAYNFTFFSFITNNTVKVEPQKNQWDINFTTFTNIVNMGTVAPYHYADFVVTNLKGSAKSYQVSTSEFAFDKFTAGNVVASKFTEDQRNIGSNWRGTSVPGADGNPTSQFVLRTDRFYVIKDASGNIYKLKFTGGNNEAGERGFPKFQYFLVK</sequence>
<accession>A0A4R5CXN0</accession>
<reference evidence="2 3" key="1">
    <citation type="submission" date="2019-03" db="EMBL/GenBank/DDBJ databases">
        <title>Flavobacterium TSA-D2 sp. nov., isolated from arctic soil.</title>
        <authorList>
            <person name="Chaudhary D.K."/>
        </authorList>
    </citation>
    <scope>NUCLEOTIDE SEQUENCE [LARGE SCALE GENOMIC DNA]</scope>
    <source>
        <strain evidence="2 3">TSA-D2</strain>
    </source>
</reference>
<gene>
    <name evidence="2" type="ORF">E0F98_12830</name>
</gene>
<evidence type="ECO:0000313" key="3">
    <source>
        <dbReference type="Proteomes" id="UP000294597"/>
    </source>
</evidence>
<name>A0A4R5CXN0_9FLAO</name>